<sequence>MEEIWRMSSSSSPSRHFSSFHPLPNSRRSSKMFGFSLKHGPRSNGLDDEYHHPVVINGIESTPTSQHPSPWASRVPSPSSTPCSSIAHGDLGNESPPVSRTPEKKRSSWLGSMPASYFTPHRAPASPSENFSLPPVVTRAGRRPHSRANSSSSSSSKSMVAPTLDHHREKAKADTVDSARSNAEVESMIPNVQFLGLMLLLILLISSPLIKVLSVLLFVALVVLDDS</sequence>
<feature type="compositionally biased region" description="Basic and acidic residues" evidence="1">
    <location>
        <begin position="164"/>
        <end position="177"/>
    </location>
</feature>
<organism evidence="3 4">
    <name type="scientific">Mycosarcoma maydis</name>
    <name type="common">Corn smut fungus</name>
    <name type="synonym">Ustilago maydis</name>
    <dbReference type="NCBI Taxonomy" id="5270"/>
    <lineage>
        <taxon>Eukaryota</taxon>
        <taxon>Fungi</taxon>
        <taxon>Dikarya</taxon>
        <taxon>Basidiomycota</taxon>
        <taxon>Ustilaginomycotina</taxon>
        <taxon>Ustilaginomycetes</taxon>
        <taxon>Ustilaginales</taxon>
        <taxon>Ustilaginaceae</taxon>
        <taxon>Mycosarcoma</taxon>
    </lineage>
</organism>
<name>A0A0D1CC93_MYCMD</name>
<gene>
    <name evidence="3" type="ORF">UMAG_01958</name>
</gene>
<evidence type="ECO:0000256" key="2">
    <source>
        <dbReference type="SAM" id="Phobius"/>
    </source>
</evidence>
<feature type="region of interest" description="Disordered" evidence="1">
    <location>
        <begin position="120"/>
        <end position="178"/>
    </location>
</feature>
<dbReference type="InParanoid" id="A0A0D1CC93"/>
<dbReference type="eggNOG" id="ENOG502RDRF">
    <property type="taxonomic scope" value="Eukaryota"/>
</dbReference>
<dbReference type="RefSeq" id="XP_011387876.1">
    <property type="nucleotide sequence ID" value="XM_011389574.1"/>
</dbReference>
<dbReference type="AlphaFoldDB" id="A0A0D1CC93"/>
<keyword evidence="2" id="KW-1133">Transmembrane helix</keyword>
<dbReference type="VEuPathDB" id="FungiDB:UMAG_01958"/>
<keyword evidence="2" id="KW-0472">Membrane</keyword>
<feature type="region of interest" description="Disordered" evidence="1">
    <location>
        <begin position="1"/>
        <end position="107"/>
    </location>
</feature>
<reference evidence="3 4" key="1">
    <citation type="journal article" date="2006" name="Nature">
        <title>Insights from the genome of the biotrophic fungal plant pathogen Ustilago maydis.</title>
        <authorList>
            <person name="Kamper J."/>
            <person name="Kahmann R."/>
            <person name="Bolker M."/>
            <person name="Ma L.J."/>
            <person name="Brefort T."/>
            <person name="Saville B.J."/>
            <person name="Banuett F."/>
            <person name="Kronstad J.W."/>
            <person name="Gold S.E."/>
            <person name="Muller O."/>
            <person name="Perlin M.H."/>
            <person name="Wosten H.A."/>
            <person name="de Vries R."/>
            <person name="Ruiz-Herrera J."/>
            <person name="Reynaga-Pena C.G."/>
            <person name="Snetselaar K."/>
            <person name="McCann M."/>
            <person name="Perez-Martin J."/>
            <person name="Feldbrugge M."/>
            <person name="Basse C.W."/>
            <person name="Steinberg G."/>
            <person name="Ibeas J.I."/>
            <person name="Holloman W."/>
            <person name="Guzman P."/>
            <person name="Farman M."/>
            <person name="Stajich J.E."/>
            <person name="Sentandreu R."/>
            <person name="Gonzalez-Prieto J.M."/>
            <person name="Kennell J.C."/>
            <person name="Molina L."/>
            <person name="Schirawski J."/>
            <person name="Mendoza-Mendoza A."/>
            <person name="Greilinger D."/>
            <person name="Munch K."/>
            <person name="Rossel N."/>
            <person name="Scherer M."/>
            <person name="Vranes M."/>
            <person name="Ladendorf O."/>
            <person name="Vincon V."/>
            <person name="Fuchs U."/>
            <person name="Sandrock B."/>
            <person name="Meng S."/>
            <person name="Ho E.C."/>
            <person name="Cahill M.J."/>
            <person name="Boyce K.J."/>
            <person name="Klose J."/>
            <person name="Klosterman S.J."/>
            <person name="Deelstra H.J."/>
            <person name="Ortiz-Castellanos L."/>
            <person name="Li W."/>
            <person name="Sanchez-Alonso P."/>
            <person name="Schreier P.H."/>
            <person name="Hauser-Hahn I."/>
            <person name="Vaupel M."/>
            <person name="Koopmann E."/>
            <person name="Friedrich G."/>
            <person name="Voss H."/>
            <person name="Schluter T."/>
            <person name="Margolis J."/>
            <person name="Platt D."/>
            <person name="Swimmer C."/>
            <person name="Gnirke A."/>
            <person name="Chen F."/>
            <person name="Vysotskaia V."/>
            <person name="Mannhaupt G."/>
            <person name="Guldener U."/>
            <person name="Munsterkotter M."/>
            <person name="Haase D."/>
            <person name="Oesterheld M."/>
            <person name="Mewes H.W."/>
            <person name="Mauceli E.W."/>
            <person name="DeCaprio D."/>
            <person name="Wade C.M."/>
            <person name="Butler J."/>
            <person name="Young S."/>
            <person name="Jaffe D.B."/>
            <person name="Calvo S."/>
            <person name="Nusbaum C."/>
            <person name="Galagan J."/>
            <person name="Birren B.W."/>
        </authorList>
    </citation>
    <scope>NUCLEOTIDE SEQUENCE [LARGE SCALE GENOMIC DNA]</scope>
    <source>
        <strain evidence="4">DSM 14603 / FGSC 9021 / UM521</strain>
    </source>
</reference>
<keyword evidence="2" id="KW-0812">Transmembrane</keyword>
<dbReference type="Proteomes" id="UP000000561">
    <property type="component" value="Chromosome 3"/>
</dbReference>
<dbReference type="OrthoDB" id="2556641at2759"/>
<protein>
    <submittedName>
        <fullName evidence="3">Uncharacterized protein</fullName>
    </submittedName>
</protein>
<accession>A0A0D1CC93</accession>
<dbReference type="EMBL" id="CM003142">
    <property type="protein sequence ID" value="KIS70807.1"/>
    <property type="molecule type" value="Genomic_DNA"/>
</dbReference>
<dbReference type="GeneID" id="23562822"/>
<feature type="compositionally biased region" description="Polar residues" evidence="1">
    <location>
        <begin position="59"/>
        <end position="68"/>
    </location>
</feature>
<feature type="compositionally biased region" description="Low complexity" evidence="1">
    <location>
        <begin position="8"/>
        <end position="22"/>
    </location>
</feature>
<evidence type="ECO:0000256" key="1">
    <source>
        <dbReference type="SAM" id="MobiDB-lite"/>
    </source>
</evidence>
<dbReference type="KEGG" id="uma:UMAG_01958"/>
<keyword evidence="4" id="KW-1185">Reference proteome</keyword>
<feature type="transmembrane region" description="Helical" evidence="2">
    <location>
        <begin position="197"/>
        <end position="224"/>
    </location>
</feature>
<evidence type="ECO:0000313" key="3">
    <source>
        <dbReference type="EMBL" id="KIS70807.1"/>
    </source>
</evidence>
<proteinExistence type="predicted"/>
<evidence type="ECO:0000313" key="4">
    <source>
        <dbReference type="Proteomes" id="UP000000561"/>
    </source>
</evidence>